<dbReference type="AlphaFoldDB" id="G9XAE8"/>
<dbReference type="Proteomes" id="UP000003379">
    <property type="component" value="Unassembled WGS sequence"/>
</dbReference>
<protein>
    <submittedName>
        <fullName evidence="2">Uncharacterized protein</fullName>
    </submittedName>
</protein>
<evidence type="ECO:0000256" key="1">
    <source>
        <dbReference type="SAM" id="Coils"/>
    </source>
</evidence>
<dbReference type="HOGENOM" id="CLU_1911088_0_0_9"/>
<proteinExistence type="predicted"/>
<reference evidence="2 3" key="1">
    <citation type="submission" date="2011-08" db="EMBL/GenBank/DDBJ databases">
        <title>The Genome Sequence of Eubacteriaceae bacterium CM5.</title>
        <authorList>
            <consortium name="The Broad Institute Genome Sequencing Platform"/>
            <person name="Earl A."/>
            <person name="Ward D."/>
            <person name="Feldgarden M."/>
            <person name="Gevers D."/>
            <person name="Sizova M."/>
            <person name="Hazen A."/>
            <person name="Epstein S."/>
            <person name="Young S.K."/>
            <person name="Zeng Q."/>
            <person name="Gargeya S."/>
            <person name="Fitzgerald M."/>
            <person name="Haas B."/>
            <person name="Abouelleil A."/>
            <person name="Alvarado L."/>
            <person name="Arachchi H.M."/>
            <person name="Berlin A."/>
            <person name="Brown A."/>
            <person name="Chapman S.B."/>
            <person name="Chen Z."/>
            <person name="Dunbar C."/>
            <person name="Freedman E."/>
            <person name="Gearin G."/>
            <person name="Gellesch M."/>
            <person name="Goldberg J."/>
            <person name="Griggs A."/>
            <person name="Gujja S."/>
            <person name="Heiman D."/>
            <person name="Howarth C."/>
            <person name="Larson L."/>
            <person name="Lui A."/>
            <person name="MacDonald P.J.P."/>
            <person name="Montmayeur A."/>
            <person name="Murphy C."/>
            <person name="Neiman D."/>
            <person name="Pearson M."/>
            <person name="Priest M."/>
            <person name="Roberts A."/>
            <person name="Saif S."/>
            <person name="Shea T."/>
            <person name="Shenoy N."/>
            <person name="Sisk P."/>
            <person name="Stolte C."/>
            <person name="Sykes S."/>
            <person name="Wortman J."/>
            <person name="Nusbaum C."/>
            <person name="Birren B."/>
        </authorList>
    </citation>
    <scope>NUCLEOTIDE SEQUENCE [LARGE SCALE GENOMIC DNA]</scope>
    <source>
        <strain evidence="2 3">CM5</strain>
    </source>
</reference>
<feature type="non-terminal residue" evidence="2">
    <location>
        <position position="133"/>
    </location>
</feature>
<dbReference type="EMBL" id="AFZG01000008">
    <property type="protein sequence ID" value="EHL20071.1"/>
    <property type="molecule type" value="Genomic_DNA"/>
</dbReference>
<accession>G9XAE8</accession>
<keyword evidence="1" id="KW-0175">Coiled coil</keyword>
<gene>
    <name evidence="2" type="ORF">HMPREF9628_02324</name>
</gene>
<dbReference type="RefSeq" id="WP_009530120.1">
    <property type="nucleotide sequence ID" value="NZ_JH414686.1"/>
</dbReference>
<evidence type="ECO:0000313" key="2">
    <source>
        <dbReference type="EMBL" id="EHL20071.1"/>
    </source>
</evidence>
<comment type="caution">
    <text evidence="2">The sequence shown here is derived from an EMBL/GenBank/DDBJ whole genome shotgun (WGS) entry which is preliminary data.</text>
</comment>
<organism evidence="2 3">
    <name type="scientific">Peptoanaerobacter stomatis</name>
    <dbReference type="NCBI Taxonomy" id="796937"/>
    <lineage>
        <taxon>Bacteria</taxon>
        <taxon>Bacillati</taxon>
        <taxon>Bacillota</taxon>
        <taxon>Clostridia</taxon>
        <taxon>Peptostreptococcales</taxon>
        <taxon>Filifactoraceae</taxon>
        <taxon>Peptoanaerobacter</taxon>
    </lineage>
</organism>
<dbReference type="Gene3D" id="1.20.1270.90">
    <property type="entry name" value="AF1782-like"/>
    <property type="match status" value="1"/>
</dbReference>
<name>G9XAE8_9FIRM</name>
<feature type="coiled-coil region" evidence="1">
    <location>
        <begin position="59"/>
        <end position="99"/>
    </location>
</feature>
<evidence type="ECO:0000313" key="3">
    <source>
        <dbReference type="Proteomes" id="UP000003379"/>
    </source>
</evidence>
<sequence>MNTVNTIDDLQNAVNELQAAIDKFNSSADIPQEVDKTPLVNKITEAESITQGKKTSAAYQELQNAVQTAKQKLNTVNTIDDLQNAVNELQAAIDKFNSSADIPQEVDKTPLVNKITEAESITQGKKTSAAYQE</sequence>